<evidence type="ECO:0000313" key="2">
    <source>
        <dbReference type="EMBL" id="KER06703.1"/>
    </source>
</evidence>
<dbReference type="EMBL" id="JNVL01000005">
    <property type="protein sequence ID" value="KER06703.1"/>
    <property type="molecule type" value="Genomic_DNA"/>
</dbReference>
<feature type="compositionally biased region" description="Basic and acidic residues" evidence="1">
    <location>
        <begin position="11"/>
        <end position="23"/>
    </location>
</feature>
<name>A0A081S700_9ARCH</name>
<gene>
    <name evidence="2" type="ORF">AAA799E16_00420</name>
</gene>
<keyword evidence="3" id="KW-1185">Reference proteome</keyword>
<protein>
    <submittedName>
        <fullName evidence="2">Uncharacterized protein</fullName>
    </submittedName>
</protein>
<reference evidence="2 3" key="1">
    <citation type="submission" date="2014-06" db="EMBL/GenBank/DDBJ databases">
        <authorList>
            <person name="Ngugi D.K."/>
            <person name="Blom J."/>
            <person name="Alam I."/>
            <person name="Rashid M."/>
            <person name="Ba Alawi W."/>
            <person name="Zhang G."/>
            <person name="Hikmawan T."/>
            <person name="Guan Y."/>
            <person name="Antunes A."/>
            <person name="Siam R."/>
            <person name="Eldorry H."/>
            <person name="Bajic V."/>
            <person name="Stingl U."/>
        </authorList>
    </citation>
    <scope>NUCLEOTIDE SEQUENCE [LARGE SCALE GENOMIC DNA]</scope>
    <source>
        <strain evidence="2">SCGC AAA799-E16</strain>
    </source>
</reference>
<proteinExistence type="predicted"/>
<evidence type="ECO:0000313" key="3">
    <source>
        <dbReference type="Proteomes" id="UP000028027"/>
    </source>
</evidence>
<evidence type="ECO:0000256" key="1">
    <source>
        <dbReference type="SAM" id="MobiDB-lite"/>
    </source>
</evidence>
<feature type="region of interest" description="Disordered" evidence="1">
    <location>
        <begin position="1"/>
        <end position="23"/>
    </location>
</feature>
<organism evidence="2 3">
    <name type="scientific">Marine Group I thaumarchaeote SCGC AAA799-E16</name>
    <dbReference type="NCBI Taxonomy" id="1502292"/>
    <lineage>
        <taxon>Archaea</taxon>
        <taxon>Nitrososphaerota</taxon>
        <taxon>Marine Group I</taxon>
    </lineage>
</organism>
<dbReference type="AlphaFoldDB" id="A0A081S700"/>
<accession>A0A081S700</accession>
<sequence>MNCCRGTRSFSSDKSHSNRFAKSDHMVRFSKEGLKLTIQRGTKSHRTTKKPKVGIPISPKIIIVNRGTLRLNLP</sequence>
<dbReference type="Proteomes" id="UP000028027">
    <property type="component" value="Unassembled WGS sequence"/>
</dbReference>
<comment type="caution">
    <text evidence="2">The sequence shown here is derived from an EMBL/GenBank/DDBJ whole genome shotgun (WGS) entry which is preliminary data.</text>
</comment>